<sequence length="366" mass="41086">MVKASKSERPYRELRSLGGLSSLYDVAPASTSAPALTSNECLVPLSQIQRSPKNPRKSFNSAKMAQLTASVQRYGVLEPVLLKPLQPVQEPVHYELVFGERRYLAAEAAGLNEIRARILTPEEVQQWKEVDIAQIRLVENLNREDLNAVEETHAIVELLALQLQIPAAEVPRLLYRLHQQHRKRKNEESASSHTGVGTVPLGSLNEQLSQWMNNSDDAVTFERILWEVEYAFEGLGRFSWQSFVQHRLPLLNLPPDVQNAIRTGQIPYSAGKALARITDEHQRQSILEQAIVESWTREQIAEAVRSLLTPQLPVSQSNPDPAIQFQATLRTTVSKLKKAKLSAQKYVEAEKLLQQLLAIAESDSNA</sequence>
<comment type="caution">
    <text evidence="3">The sequence shown here is derived from an EMBL/GenBank/DDBJ whole genome shotgun (WGS) entry which is preliminary data.</text>
</comment>
<evidence type="ECO:0000313" key="4">
    <source>
        <dbReference type="Proteomes" id="UP001464891"/>
    </source>
</evidence>
<keyword evidence="4" id="KW-1185">Reference proteome</keyword>
<dbReference type="Proteomes" id="UP001464891">
    <property type="component" value="Unassembled WGS sequence"/>
</dbReference>
<dbReference type="NCBIfam" id="TIGR00180">
    <property type="entry name" value="parB_part"/>
    <property type="match status" value="1"/>
</dbReference>
<name>A0ABV0JI76_9CYAN</name>
<dbReference type="InterPro" id="IPR050336">
    <property type="entry name" value="Chromosome_partition/occlusion"/>
</dbReference>
<dbReference type="InterPro" id="IPR041468">
    <property type="entry name" value="HTH_ParB/Spo0J"/>
</dbReference>
<dbReference type="Gene3D" id="3.90.1530.30">
    <property type="match status" value="1"/>
</dbReference>
<dbReference type="SUPFAM" id="SSF109709">
    <property type="entry name" value="KorB DNA-binding domain-like"/>
    <property type="match status" value="1"/>
</dbReference>
<dbReference type="EMBL" id="JAMPKM010000041">
    <property type="protein sequence ID" value="MEP0820716.1"/>
    <property type="molecule type" value="Genomic_DNA"/>
</dbReference>
<dbReference type="PANTHER" id="PTHR33375:SF7">
    <property type="entry name" value="CHROMOSOME 2-PARTITIONING PROTEIN PARB-RELATED"/>
    <property type="match status" value="1"/>
</dbReference>
<dbReference type="SUPFAM" id="SSF110849">
    <property type="entry name" value="ParB/Sulfiredoxin"/>
    <property type="match status" value="1"/>
</dbReference>
<dbReference type="InterPro" id="IPR004437">
    <property type="entry name" value="ParB/RepB/Spo0J"/>
</dbReference>
<comment type="similarity">
    <text evidence="1">Belongs to the ParB family.</text>
</comment>
<dbReference type="Gene3D" id="1.10.10.2830">
    <property type="match status" value="1"/>
</dbReference>
<accession>A0ABV0JI76</accession>
<dbReference type="Pfam" id="PF02195">
    <property type="entry name" value="ParB_N"/>
    <property type="match status" value="1"/>
</dbReference>
<dbReference type="InterPro" id="IPR036086">
    <property type="entry name" value="ParB/Sulfiredoxin_sf"/>
</dbReference>
<dbReference type="PANTHER" id="PTHR33375">
    <property type="entry name" value="CHROMOSOME-PARTITIONING PROTEIN PARB-RELATED"/>
    <property type="match status" value="1"/>
</dbReference>
<gene>
    <name evidence="3" type="ORF">NC998_26865</name>
</gene>
<dbReference type="SMART" id="SM00470">
    <property type="entry name" value="ParB"/>
    <property type="match status" value="1"/>
</dbReference>
<proteinExistence type="inferred from homology"/>
<evidence type="ECO:0000313" key="3">
    <source>
        <dbReference type="EMBL" id="MEP0820716.1"/>
    </source>
</evidence>
<dbReference type="RefSeq" id="WP_190441915.1">
    <property type="nucleotide sequence ID" value="NZ_JAMPKM010000041.1"/>
</dbReference>
<reference evidence="3 4" key="1">
    <citation type="submission" date="2022-04" db="EMBL/GenBank/DDBJ databases">
        <title>Positive selection, recombination, and allopatry shape intraspecific diversity of widespread and dominant cyanobacteria.</title>
        <authorList>
            <person name="Wei J."/>
            <person name="Shu W."/>
            <person name="Hu C."/>
        </authorList>
    </citation>
    <scope>NUCLEOTIDE SEQUENCE [LARGE SCALE GENOMIC DNA]</scope>
    <source>
        <strain evidence="3 4">GB2-A4</strain>
    </source>
</reference>
<feature type="domain" description="ParB-like N-terminal" evidence="2">
    <location>
        <begin position="41"/>
        <end position="141"/>
    </location>
</feature>
<protein>
    <submittedName>
        <fullName evidence="3">ParB/RepB/Spo0J family partition protein</fullName>
    </submittedName>
</protein>
<dbReference type="InterPro" id="IPR003115">
    <property type="entry name" value="ParB_N"/>
</dbReference>
<evidence type="ECO:0000256" key="1">
    <source>
        <dbReference type="ARBA" id="ARBA00006295"/>
    </source>
</evidence>
<dbReference type="Pfam" id="PF17762">
    <property type="entry name" value="HTH_ParB"/>
    <property type="match status" value="1"/>
</dbReference>
<organism evidence="3 4">
    <name type="scientific">Trichocoleus desertorum GB2-A4</name>
    <dbReference type="NCBI Taxonomy" id="2933944"/>
    <lineage>
        <taxon>Bacteria</taxon>
        <taxon>Bacillati</taxon>
        <taxon>Cyanobacteriota</taxon>
        <taxon>Cyanophyceae</taxon>
        <taxon>Leptolyngbyales</taxon>
        <taxon>Trichocoleusaceae</taxon>
        <taxon>Trichocoleus</taxon>
    </lineage>
</organism>
<evidence type="ECO:0000259" key="2">
    <source>
        <dbReference type="SMART" id="SM00470"/>
    </source>
</evidence>